<keyword evidence="5 9" id="KW-0406">Ion transport</keyword>
<dbReference type="InterPro" id="IPR020547">
    <property type="entry name" value="ATP_synth_F1_esu_C"/>
</dbReference>
<keyword evidence="4 9" id="KW-1003">Cell membrane</keyword>
<evidence type="ECO:0000256" key="6">
    <source>
        <dbReference type="ARBA" id="ARBA00023136"/>
    </source>
</evidence>
<dbReference type="SUPFAM" id="SSF46604">
    <property type="entry name" value="Epsilon subunit of F1F0-ATP synthase C-terminal domain"/>
    <property type="match status" value="1"/>
</dbReference>
<dbReference type="GO" id="GO:0005524">
    <property type="term" value="F:ATP binding"/>
    <property type="evidence" value="ECO:0007669"/>
    <property type="project" value="UniProtKB-UniRule"/>
</dbReference>
<keyword evidence="8 9" id="KW-0066">ATP synthesis</keyword>
<evidence type="ECO:0000313" key="14">
    <source>
        <dbReference type="Proteomes" id="UP000606499"/>
    </source>
</evidence>
<dbReference type="InterPro" id="IPR036794">
    <property type="entry name" value="ATP_F1_dsu/esu_C_sf"/>
</dbReference>
<evidence type="ECO:0000256" key="10">
    <source>
        <dbReference type="RuleBase" id="RU003656"/>
    </source>
</evidence>
<dbReference type="Pfam" id="PF00401">
    <property type="entry name" value="ATP-synt_DE"/>
    <property type="match status" value="1"/>
</dbReference>
<keyword evidence="3 9" id="KW-0813">Transport</keyword>
<comment type="subunit">
    <text evidence="9 10">F-type ATPases have 2 components, CF(1) - the catalytic core - and CF(0) - the membrane proton channel. CF(1) has five subunits: alpha(3), beta(3), gamma(1), delta(1), epsilon(1). CF(0) has three main subunits: a, b and c.</text>
</comment>
<keyword evidence="9" id="KW-0375">Hydrogen ion transport</keyword>
<dbReference type="SUPFAM" id="SSF51344">
    <property type="entry name" value="Epsilon subunit of F1F0-ATP synthase N-terminal domain"/>
    <property type="match status" value="1"/>
</dbReference>
<evidence type="ECO:0000259" key="11">
    <source>
        <dbReference type="Pfam" id="PF00401"/>
    </source>
</evidence>
<dbReference type="HAMAP" id="MF_00530">
    <property type="entry name" value="ATP_synth_epsil_bac"/>
    <property type="match status" value="1"/>
</dbReference>
<evidence type="ECO:0000256" key="4">
    <source>
        <dbReference type="ARBA" id="ARBA00022475"/>
    </source>
</evidence>
<evidence type="ECO:0000256" key="2">
    <source>
        <dbReference type="ARBA" id="ARBA00005712"/>
    </source>
</evidence>
<dbReference type="RefSeq" id="WP_054327688.1">
    <property type="nucleotide sequence ID" value="NZ_JACOPL010000001.1"/>
</dbReference>
<keyword evidence="14" id="KW-1185">Reference proteome</keyword>
<dbReference type="PANTHER" id="PTHR13822">
    <property type="entry name" value="ATP SYNTHASE DELTA/EPSILON CHAIN"/>
    <property type="match status" value="1"/>
</dbReference>
<dbReference type="Proteomes" id="UP000606499">
    <property type="component" value="Unassembled WGS sequence"/>
</dbReference>
<dbReference type="PANTHER" id="PTHR13822:SF10">
    <property type="entry name" value="ATP SYNTHASE EPSILON CHAIN, CHLOROPLASTIC"/>
    <property type="match status" value="1"/>
</dbReference>
<evidence type="ECO:0000256" key="8">
    <source>
        <dbReference type="ARBA" id="ARBA00023310"/>
    </source>
</evidence>
<gene>
    <name evidence="9 13" type="primary">atpC</name>
    <name evidence="13" type="ORF">H8S45_00140</name>
</gene>
<dbReference type="Gene3D" id="2.60.15.10">
    <property type="entry name" value="F0F1 ATP synthase delta/epsilon subunit, N-terminal"/>
    <property type="match status" value="1"/>
</dbReference>
<organism evidence="13 14">
    <name type="scientific">Agathobaculum faecis</name>
    <dbReference type="NCBI Taxonomy" id="2763013"/>
    <lineage>
        <taxon>Bacteria</taxon>
        <taxon>Bacillati</taxon>
        <taxon>Bacillota</taxon>
        <taxon>Clostridia</taxon>
        <taxon>Eubacteriales</taxon>
        <taxon>Butyricicoccaceae</taxon>
        <taxon>Agathobaculum</taxon>
    </lineage>
</organism>
<sequence length="133" mass="14733">MATFHLKVLTVDRCFYDDAVDRIVVRTTQGDVGILPNHVPYTAALGIGGLTILKDGEKRVAAVAGGFVDVSREETVVLARTCEWADEIDVHRAEEAAERARQTLQQKESDHEHDIAQIKLKKAVNRIRIAGDK</sequence>
<dbReference type="Pfam" id="PF02823">
    <property type="entry name" value="ATP-synt_DE_N"/>
    <property type="match status" value="1"/>
</dbReference>
<evidence type="ECO:0000256" key="7">
    <source>
        <dbReference type="ARBA" id="ARBA00023196"/>
    </source>
</evidence>
<name>A0A923RV91_9FIRM</name>
<feature type="domain" description="ATP synthase F1 complex delta/epsilon subunit N-terminal" evidence="12">
    <location>
        <begin position="4"/>
        <end position="81"/>
    </location>
</feature>
<comment type="similarity">
    <text evidence="2 9 10">Belongs to the ATPase epsilon chain family.</text>
</comment>
<keyword evidence="7 9" id="KW-0139">CF(1)</keyword>
<comment type="function">
    <text evidence="9">Produces ATP from ADP in the presence of a proton gradient across the membrane.</text>
</comment>
<dbReference type="GO" id="GO:0005886">
    <property type="term" value="C:plasma membrane"/>
    <property type="evidence" value="ECO:0007669"/>
    <property type="project" value="UniProtKB-SubCell"/>
</dbReference>
<dbReference type="AlphaFoldDB" id="A0A923RV91"/>
<dbReference type="InterPro" id="IPR020546">
    <property type="entry name" value="ATP_synth_F1_dsu/esu_N"/>
</dbReference>
<dbReference type="InterPro" id="IPR036771">
    <property type="entry name" value="ATPsynth_dsu/esu_N"/>
</dbReference>
<evidence type="ECO:0000313" key="13">
    <source>
        <dbReference type="EMBL" id="MBC5723886.1"/>
    </source>
</evidence>
<dbReference type="GO" id="GO:0045259">
    <property type="term" value="C:proton-transporting ATP synthase complex"/>
    <property type="evidence" value="ECO:0007669"/>
    <property type="project" value="UniProtKB-KW"/>
</dbReference>
<dbReference type="CDD" id="cd12152">
    <property type="entry name" value="F1-ATPase_delta"/>
    <property type="match status" value="1"/>
</dbReference>
<accession>A0A923RV91</accession>
<protein>
    <recommendedName>
        <fullName evidence="9">ATP synthase epsilon chain</fullName>
    </recommendedName>
    <alternativeName>
        <fullName evidence="9">ATP synthase F1 sector epsilon subunit</fullName>
    </alternativeName>
    <alternativeName>
        <fullName evidence="9">F-ATPase epsilon subunit</fullName>
    </alternativeName>
</protein>
<dbReference type="NCBIfam" id="TIGR01216">
    <property type="entry name" value="ATP_synt_epsi"/>
    <property type="match status" value="1"/>
</dbReference>
<dbReference type="InterPro" id="IPR001469">
    <property type="entry name" value="ATP_synth_F1_dsu/esu"/>
</dbReference>
<evidence type="ECO:0000256" key="1">
    <source>
        <dbReference type="ARBA" id="ARBA00004202"/>
    </source>
</evidence>
<proteinExistence type="inferred from homology"/>
<evidence type="ECO:0000256" key="5">
    <source>
        <dbReference type="ARBA" id="ARBA00023065"/>
    </source>
</evidence>
<evidence type="ECO:0000259" key="12">
    <source>
        <dbReference type="Pfam" id="PF02823"/>
    </source>
</evidence>
<comment type="caution">
    <text evidence="13">The sequence shown here is derived from an EMBL/GenBank/DDBJ whole genome shotgun (WGS) entry which is preliminary data.</text>
</comment>
<comment type="subcellular location">
    <subcellularLocation>
        <location evidence="1 9">Cell membrane</location>
        <topology evidence="1 9">Peripheral membrane protein</topology>
    </subcellularLocation>
</comment>
<evidence type="ECO:0000256" key="9">
    <source>
        <dbReference type="HAMAP-Rule" id="MF_00530"/>
    </source>
</evidence>
<evidence type="ECO:0000256" key="3">
    <source>
        <dbReference type="ARBA" id="ARBA00022448"/>
    </source>
</evidence>
<dbReference type="GO" id="GO:0046933">
    <property type="term" value="F:proton-transporting ATP synthase activity, rotational mechanism"/>
    <property type="evidence" value="ECO:0007669"/>
    <property type="project" value="UniProtKB-UniRule"/>
</dbReference>
<dbReference type="EMBL" id="JACOPL010000001">
    <property type="protein sequence ID" value="MBC5723886.1"/>
    <property type="molecule type" value="Genomic_DNA"/>
</dbReference>
<feature type="domain" description="ATP synthase epsilon subunit C-terminal" evidence="11">
    <location>
        <begin position="86"/>
        <end position="131"/>
    </location>
</feature>
<keyword evidence="6 9" id="KW-0472">Membrane</keyword>
<reference evidence="13" key="1">
    <citation type="submission" date="2020-08" db="EMBL/GenBank/DDBJ databases">
        <title>Genome public.</title>
        <authorList>
            <person name="Liu C."/>
            <person name="Sun Q."/>
        </authorList>
    </citation>
    <scope>NUCLEOTIDE SEQUENCE</scope>
    <source>
        <strain evidence="13">NSJ-28</strain>
    </source>
</reference>
<dbReference type="Gene3D" id="1.20.5.440">
    <property type="entry name" value="ATP synthase delta/epsilon subunit, C-terminal domain"/>
    <property type="match status" value="1"/>
</dbReference>